<proteinExistence type="predicted"/>
<gene>
    <name evidence="1" type="ORF">ACE5LO_01385</name>
</gene>
<comment type="caution">
    <text evidence="1">The sequence shown here is derived from an EMBL/GenBank/DDBJ whole genome shotgun (WGS) entry which is preliminary data.</text>
</comment>
<keyword evidence="2" id="KW-1185">Reference proteome</keyword>
<dbReference type="RefSeq" id="WP_375518288.1">
    <property type="nucleotide sequence ID" value="NZ_JBHIRY010000001.1"/>
</dbReference>
<reference evidence="1 2" key="1">
    <citation type="submission" date="2024-09" db="EMBL/GenBank/DDBJ databases">
        <title>Paenibacillus zeirhizospherea sp. nov., isolated from surface of the maize (Zea mays) roots in a horticulture field, Hungary.</title>
        <authorList>
            <person name="Marton D."/>
            <person name="Farkas M."/>
            <person name="Bedics A."/>
            <person name="Toth E."/>
            <person name="Tancsics A."/>
            <person name="Boka K."/>
            <person name="Marati G."/>
            <person name="Kriszt B."/>
            <person name="Cserhati M."/>
        </authorList>
    </citation>
    <scope>NUCLEOTIDE SEQUENCE [LARGE SCALE GENOMIC DNA]</scope>
    <source>
        <strain evidence="1 2">JCM 18446</strain>
    </source>
</reference>
<sequence>MITMTQDECINCGGSESLEHFQINDFDGFCHSSKRMKICTKCTDNNSQITEVGLFLKLEDGLFYHTGWGVYEKVKSKNQLDRIFNRDYYELLRHIQ</sequence>
<dbReference type="EMBL" id="JBHIRY010000001">
    <property type="protein sequence ID" value="MFB5759036.1"/>
    <property type="molecule type" value="Genomic_DNA"/>
</dbReference>
<organism evidence="1 2">
    <name type="scientific">Paenibacillus medicaginis</name>
    <dbReference type="NCBI Taxonomy" id="1470560"/>
    <lineage>
        <taxon>Bacteria</taxon>
        <taxon>Bacillati</taxon>
        <taxon>Bacillota</taxon>
        <taxon>Bacilli</taxon>
        <taxon>Bacillales</taxon>
        <taxon>Paenibacillaceae</taxon>
        <taxon>Paenibacillus</taxon>
    </lineage>
</organism>
<evidence type="ECO:0000313" key="2">
    <source>
        <dbReference type="Proteomes" id="UP001580430"/>
    </source>
</evidence>
<accession>A0ABV5BUS3</accession>
<evidence type="ECO:0000313" key="1">
    <source>
        <dbReference type="EMBL" id="MFB5759036.1"/>
    </source>
</evidence>
<name>A0ABV5BUS3_9BACL</name>
<dbReference type="Proteomes" id="UP001580430">
    <property type="component" value="Unassembled WGS sequence"/>
</dbReference>
<protein>
    <submittedName>
        <fullName evidence="1">Uncharacterized protein</fullName>
    </submittedName>
</protein>